<organism evidence="2 3">
    <name type="scientific">Dreissena polymorpha</name>
    <name type="common">Zebra mussel</name>
    <name type="synonym">Mytilus polymorpha</name>
    <dbReference type="NCBI Taxonomy" id="45954"/>
    <lineage>
        <taxon>Eukaryota</taxon>
        <taxon>Metazoa</taxon>
        <taxon>Spiralia</taxon>
        <taxon>Lophotrochozoa</taxon>
        <taxon>Mollusca</taxon>
        <taxon>Bivalvia</taxon>
        <taxon>Autobranchia</taxon>
        <taxon>Heteroconchia</taxon>
        <taxon>Euheterodonta</taxon>
        <taxon>Imparidentia</taxon>
        <taxon>Neoheterodontei</taxon>
        <taxon>Myida</taxon>
        <taxon>Dreissenoidea</taxon>
        <taxon>Dreissenidae</taxon>
        <taxon>Dreissena</taxon>
    </lineage>
</organism>
<dbReference type="EMBL" id="JAIWYP010000008">
    <property type="protein sequence ID" value="KAH3783284.1"/>
    <property type="molecule type" value="Genomic_DNA"/>
</dbReference>
<name>A0A9D4EPL3_DREPO</name>
<evidence type="ECO:0000313" key="3">
    <source>
        <dbReference type="Proteomes" id="UP000828390"/>
    </source>
</evidence>
<proteinExistence type="predicted"/>
<reference evidence="2" key="2">
    <citation type="submission" date="2020-11" db="EMBL/GenBank/DDBJ databases">
        <authorList>
            <person name="McCartney M.A."/>
            <person name="Auch B."/>
            <person name="Kono T."/>
            <person name="Mallez S."/>
            <person name="Becker A."/>
            <person name="Gohl D.M."/>
            <person name="Silverstein K.A.T."/>
            <person name="Koren S."/>
            <person name="Bechman K.B."/>
            <person name="Herman A."/>
            <person name="Abrahante J.E."/>
            <person name="Garbe J."/>
        </authorList>
    </citation>
    <scope>NUCLEOTIDE SEQUENCE</scope>
    <source>
        <strain evidence="2">Duluth1</strain>
        <tissue evidence="2">Whole animal</tissue>
    </source>
</reference>
<gene>
    <name evidence="2" type="ORF">DPMN_161219</name>
</gene>
<dbReference type="Proteomes" id="UP000828390">
    <property type="component" value="Unassembled WGS sequence"/>
</dbReference>
<feature type="region of interest" description="Disordered" evidence="1">
    <location>
        <begin position="1"/>
        <end position="61"/>
    </location>
</feature>
<reference evidence="2" key="1">
    <citation type="journal article" date="2019" name="bioRxiv">
        <title>The Genome of the Zebra Mussel, Dreissena polymorpha: A Resource for Invasive Species Research.</title>
        <authorList>
            <person name="McCartney M.A."/>
            <person name="Auch B."/>
            <person name="Kono T."/>
            <person name="Mallez S."/>
            <person name="Zhang Y."/>
            <person name="Obille A."/>
            <person name="Becker A."/>
            <person name="Abrahante J.E."/>
            <person name="Garbe J."/>
            <person name="Badalamenti J.P."/>
            <person name="Herman A."/>
            <person name="Mangelson H."/>
            <person name="Liachko I."/>
            <person name="Sullivan S."/>
            <person name="Sone E.D."/>
            <person name="Koren S."/>
            <person name="Silverstein K.A.T."/>
            <person name="Beckman K.B."/>
            <person name="Gohl D.M."/>
        </authorList>
    </citation>
    <scope>NUCLEOTIDE SEQUENCE</scope>
    <source>
        <strain evidence="2">Duluth1</strain>
        <tissue evidence="2">Whole animal</tissue>
    </source>
</reference>
<protein>
    <submittedName>
        <fullName evidence="2">Uncharacterized protein</fullName>
    </submittedName>
</protein>
<evidence type="ECO:0000256" key="1">
    <source>
        <dbReference type="SAM" id="MobiDB-lite"/>
    </source>
</evidence>
<evidence type="ECO:0000313" key="2">
    <source>
        <dbReference type="EMBL" id="KAH3783284.1"/>
    </source>
</evidence>
<comment type="caution">
    <text evidence="2">The sequence shown here is derived from an EMBL/GenBank/DDBJ whole genome shotgun (WGS) entry which is preliminary data.</text>
</comment>
<dbReference type="AlphaFoldDB" id="A0A9D4EPL3"/>
<accession>A0A9D4EPL3</accession>
<feature type="compositionally biased region" description="Basic and acidic residues" evidence="1">
    <location>
        <begin position="40"/>
        <end position="61"/>
    </location>
</feature>
<keyword evidence="3" id="KW-1185">Reference proteome</keyword>
<sequence length="61" mass="6987">MTKARRRGEKALPGATQQASSFKPTGDTDTYKRFANQVLRSREGRNQQHHQAIDERQICNT</sequence>